<proteinExistence type="predicted"/>
<protein>
    <submittedName>
        <fullName evidence="1">Uncharacterized protein</fullName>
    </submittedName>
</protein>
<comment type="caution">
    <text evidence="1">The sequence shown here is derived from an EMBL/GenBank/DDBJ whole genome shotgun (WGS) entry which is preliminary data.</text>
</comment>
<sequence length="105" mass="11405">MITALMISVAPSVSSVRAHQCHIPVLINATYQCLPVHIIATYQCPSELPFCAAYQCQSVSPISASQCYQCMSVPPNSSNQCRLLVPVTVTYQCCLSVPYMSAAFQ</sequence>
<reference evidence="1" key="1">
    <citation type="submission" date="2023-05" db="EMBL/GenBank/DDBJ databases">
        <authorList>
            <person name="Stuckert A."/>
        </authorList>
    </citation>
    <scope>NUCLEOTIDE SEQUENCE</scope>
</reference>
<name>A0ABN9E5U1_9NEOB</name>
<gene>
    <name evidence="1" type="ORF">SPARVUS_LOCUS9006619</name>
</gene>
<dbReference type="Proteomes" id="UP001162483">
    <property type="component" value="Unassembled WGS sequence"/>
</dbReference>
<accession>A0ABN9E5U1</accession>
<feature type="non-terminal residue" evidence="1">
    <location>
        <position position="105"/>
    </location>
</feature>
<evidence type="ECO:0000313" key="2">
    <source>
        <dbReference type="Proteomes" id="UP001162483"/>
    </source>
</evidence>
<dbReference type="EMBL" id="CATNWA010015051">
    <property type="protein sequence ID" value="CAI9578971.1"/>
    <property type="molecule type" value="Genomic_DNA"/>
</dbReference>
<organism evidence="1 2">
    <name type="scientific">Staurois parvus</name>
    <dbReference type="NCBI Taxonomy" id="386267"/>
    <lineage>
        <taxon>Eukaryota</taxon>
        <taxon>Metazoa</taxon>
        <taxon>Chordata</taxon>
        <taxon>Craniata</taxon>
        <taxon>Vertebrata</taxon>
        <taxon>Euteleostomi</taxon>
        <taxon>Amphibia</taxon>
        <taxon>Batrachia</taxon>
        <taxon>Anura</taxon>
        <taxon>Neobatrachia</taxon>
        <taxon>Ranoidea</taxon>
        <taxon>Ranidae</taxon>
        <taxon>Staurois</taxon>
    </lineage>
</organism>
<evidence type="ECO:0000313" key="1">
    <source>
        <dbReference type="EMBL" id="CAI9578971.1"/>
    </source>
</evidence>
<keyword evidence="2" id="KW-1185">Reference proteome</keyword>